<feature type="domain" description="Methyltransferase" evidence="2">
    <location>
        <begin position="59"/>
        <end position="147"/>
    </location>
</feature>
<accession>A0A433PA62</accession>
<evidence type="ECO:0000256" key="1">
    <source>
        <dbReference type="SAM" id="MobiDB-lite"/>
    </source>
</evidence>
<evidence type="ECO:0000313" key="3">
    <source>
        <dbReference type="EMBL" id="RUS14365.1"/>
    </source>
</evidence>
<dbReference type="AlphaFoldDB" id="A0A433PA62"/>
<dbReference type="Gene3D" id="3.40.50.150">
    <property type="entry name" value="Vaccinia Virus protein VP39"/>
    <property type="match status" value="1"/>
</dbReference>
<keyword evidence="4" id="KW-1185">Reference proteome</keyword>
<evidence type="ECO:0000313" key="4">
    <source>
        <dbReference type="Proteomes" id="UP000274822"/>
    </source>
</evidence>
<dbReference type="SUPFAM" id="SSF53335">
    <property type="entry name" value="S-adenosyl-L-methionine-dependent methyltransferases"/>
    <property type="match status" value="1"/>
</dbReference>
<dbReference type="Proteomes" id="UP000274822">
    <property type="component" value="Unassembled WGS sequence"/>
</dbReference>
<evidence type="ECO:0000259" key="2">
    <source>
        <dbReference type="Pfam" id="PF13649"/>
    </source>
</evidence>
<dbReference type="CDD" id="cd02440">
    <property type="entry name" value="AdoMet_MTases"/>
    <property type="match status" value="1"/>
</dbReference>
<feature type="non-terminal residue" evidence="3">
    <location>
        <position position="167"/>
    </location>
</feature>
<proteinExistence type="predicted"/>
<sequence length="167" mass="19403">MLQQDEGEPLPEGFRVTHKPKPTDGKHMLPPSDAEIDRLDQQHFIMRGNKQIEEFVAKCCGSGLWALEMAWDYPNSFFIGVDVVEMYPKEGDLPPNVTFQTVDKLHDLPFVDGEFDYVFERFMVFEFTPDDWRVTIKELTRVTKSGGWVELFEHDLAALKRVPKNMH</sequence>
<dbReference type="PANTHER" id="PTHR43591">
    <property type="entry name" value="METHYLTRANSFERASE"/>
    <property type="match status" value="1"/>
</dbReference>
<dbReference type="EMBL" id="RBNJ01027503">
    <property type="protein sequence ID" value="RUS14365.1"/>
    <property type="molecule type" value="Genomic_DNA"/>
</dbReference>
<comment type="caution">
    <text evidence="3">The sequence shown here is derived from an EMBL/GenBank/DDBJ whole genome shotgun (WGS) entry which is preliminary data.</text>
</comment>
<dbReference type="Pfam" id="PF13649">
    <property type="entry name" value="Methyltransf_25"/>
    <property type="match status" value="1"/>
</dbReference>
<dbReference type="InterPro" id="IPR041698">
    <property type="entry name" value="Methyltransf_25"/>
</dbReference>
<gene>
    <name evidence="3" type="ORF">BC938DRAFT_477417</name>
</gene>
<reference evidence="3 4" key="1">
    <citation type="journal article" date="2018" name="New Phytol.">
        <title>Phylogenomics of Endogonaceae and evolution of mycorrhizas within Mucoromycota.</title>
        <authorList>
            <person name="Chang Y."/>
            <person name="Desiro A."/>
            <person name="Na H."/>
            <person name="Sandor L."/>
            <person name="Lipzen A."/>
            <person name="Clum A."/>
            <person name="Barry K."/>
            <person name="Grigoriev I.V."/>
            <person name="Martin F.M."/>
            <person name="Stajich J.E."/>
            <person name="Smith M.E."/>
            <person name="Bonito G."/>
            <person name="Spatafora J.W."/>
        </authorList>
    </citation>
    <scope>NUCLEOTIDE SEQUENCE [LARGE SCALE GENOMIC DNA]</scope>
    <source>
        <strain evidence="3 4">AD002</strain>
    </source>
</reference>
<organism evidence="3 4">
    <name type="scientific">Jimgerdemannia flammicorona</name>
    <dbReference type="NCBI Taxonomy" id="994334"/>
    <lineage>
        <taxon>Eukaryota</taxon>
        <taxon>Fungi</taxon>
        <taxon>Fungi incertae sedis</taxon>
        <taxon>Mucoromycota</taxon>
        <taxon>Mucoromycotina</taxon>
        <taxon>Endogonomycetes</taxon>
        <taxon>Endogonales</taxon>
        <taxon>Endogonaceae</taxon>
        <taxon>Jimgerdemannia</taxon>
    </lineage>
</organism>
<dbReference type="InterPro" id="IPR029063">
    <property type="entry name" value="SAM-dependent_MTases_sf"/>
</dbReference>
<feature type="region of interest" description="Disordered" evidence="1">
    <location>
        <begin position="1"/>
        <end position="30"/>
    </location>
</feature>
<name>A0A433PA62_9FUNG</name>
<protein>
    <recommendedName>
        <fullName evidence="2">Methyltransferase domain-containing protein</fullName>
    </recommendedName>
</protein>